<gene>
    <name evidence="1" type="ORF">DFR63_1902</name>
</gene>
<name>A0A3E0AUT9_9STAP</name>
<evidence type="ECO:0000313" key="1">
    <source>
        <dbReference type="EMBL" id="REG23525.1"/>
    </source>
</evidence>
<keyword evidence="2" id="KW-1185">Reference proteome</keyword>
<accession>A0A3E0AUT9</accession>
<dbReference type="EMBL" id="QUMW01000013">
    <property type="protein sequence ID" value="REG23525.1"/>
    <property type="molecule type" value="Genomic_DNA"/>
</dbReference>
<proteinExistence type="predicted"/>
<reference evidence="1 2" key="1">
    <citation type="submission" date="2018-08" db="EMBL/GenBank/DDBJ databases">
        <title>Genomic Encyclopedia of Type Strains, Phase IV (KMG-IV): sequencing the most valuable type-strain genomes for metagenomic binning, comparative biology and taxonomic classification.</title>
        <authorList>
            <person name="Goeker M."/>
        </authorList>
    </citation>
    <scope>NUCLEOTIDE SEQUENCE [LARGE SCALE GENOMIC DNA]</scope>
    <source>
        <strain evidence="1 2">DSM 17274</strain>
    </source>
</reference>
<evidence type="ECO:0000313" key="2">
    <source>
        <dbReference type="Proteomes" id="UP000257076"/>
    </source>
</evidence>
<sequence length="65" mass="7199">MQALINDIGTVSFGGSLFCAESRKDIKKYPEETPGTFINHLFSEIVVAKTVFSHVILIKVAFINI</sequence>
<dbReference type="AlphaFoldDB" id="A0A3E0AUT9"/>
<dbReference type="Proteomes" id="UP000257076">
    <property type="component" value="Unassembled WGS sequence"/>
</dbReference>
<organism evidence="1 2">
    <name type="scientific">Jeotgalicoccus halotolerans</name>
    <dbReference type="NCBI Taxonomy" id="157227"/>
    <lineage>
        <taxon>Bacteria</taxon>
        <taxon>Bacillati</taxon>
        <taxon>Bacillota</taxon>
        <taxon>Bacilli</taxon>
        <taxon>Bacillales</taxon>
        <taxon>Staphylococcaceae</taxon>
        <taxon>Jeotgalicoccus</taxon>
    </lineage>
</organism>
<comment type="caution">
    <text evidence="1">The sequence shown here is derived from an EMBL/GenBank/DDBJ whole genome shotgun (WGS) entry which is preliminary data.</text>
</comment>
<protein>
    <submittedName>
        <fullName evidence="1">Uncharacterized protein</fullName>
    </submittedName>
</protein>